<organism evidence="1 2">
    <name type="scientific">Nocardia rhizosphaerae</name>
    <dbReference type="NCBI Taxonomy" id="1691571"/>
    <lineage>
        <taxon>Bacteria</taxon>
        <taxon>Bacillati</taxon>
        <taxon>Actinomycetota</taxon>
        <taxon>Actinomycetes</taxon>
        <taxon>Mycobacteriales</taxon>
        <taxon>Nocardiaceae</taxon>
        <taxon>Nocardia</taxon>
    </lineage>
</organism>
<dbReference type="EMBL" id="JBHSBA010000015">
    <property type="protein sequence ID" value="MFC4128604.1"/>
    <property type="molecule type" value="Genomic_DNA"/>
</dbReference>
<reference evidence="2" key="1">
    <citation type="journal article" date="2019" name="Int. J. Syst. Evol. Microbiol.">
        <title>The Global Catalogue of Microorganisms (GCM) 10K type strain sequencing project: providing services to taxonomists for standard genome sequencing and annotation.</title>
        <authorList>
            <consortium name="The Broad Institute Genomics Platform"/>
            <consortium name="The Broad Institute Genome Sequencing Center for Infectious Disease"/>
            <person name="Wu L."/>
            <person name="Ma J."/>
        </authorList>
    </citation>
    <scope>NUCLEOTIDE SEQUENCE [LARGE SCALE GENOMIC DNA]</scope>
    <source>
        <strain evidence="2">CGMCC 4.7204</strain>
    </source>
</reference>
<proteinExistence type="predicted"/>
<dbReference type="RefSeq" id="WP_378554378.1">
    <property type="nucleotide sequence ID" value="NZ_JBHSBA010000015.1"/>
</dbReference>
<sequence length="74" mass="7809">MSPESADRAAALAIALDADRVGLFGEMYGTDANLRAGLVVRSVIERRSPVLGGRAIGKIVSDAYLLRDGGTEFE</sequence>
<dbReference type="Proteomes" id="UP001595767">
    <property type="component" value="Unassembled WGS sequence"/>
</dbReference>
<evidence type="ECO:0000313" key="2">
    <source>
        <dbReference type="Proteomes" id="UP001595767"/>
    </source>
</evidence>
<comment type="caution">
    <text evidence="1">The sequence shown here is derived from an EMBL/GenBank/DDBJ whole genome shotgun (WGS) entry which is preliminary data.</text>
</comment>
<keyword evidence="2" id="KW-1185">Reference proteome</keyword>
<protein>
    <submittedName>
        <fullName evidence="1">Uncharacterized protein</fullName>
    </submittedName>
</protein>
<evidence type="ECO:0000313" key="1">
    <source>
        <dbReference type="EMBL" id="MFC4128604.1"/>
    </source>
</evidence>
<accession>A0ABV8LE48</accession>
<name>A0ABV8LE48_9NOCA</name>
<gene>
    <name evidence="1" type="ORF">ACFOW8_27115</name>
</gene>